<keyword evidence="1 9" id="KW-0479">Metal-binding</keyword>
<dbReference type="GO" id="GO:0005634">
    <property type="term" value="C:nucleus"/>
    <property type="evidence" value="ECO:0007669"/>
    <property type="project" value="UniProtKB-SubCell"/>
</dbReference>
<feature type="domain" description="Dof-type" evidence="11">
    <location>
        <begin position="36"/>
        <end position="90"/>
    </location>
</feature>
<keyword evidence="5 8" id="KW-0238">DNA-binding</keyword>
<keyword evidence="13" id="KW-1185">Reference proteome</keyword>
<accession>A0ABD3EBS7</accession>
<comment type="caution">
    <text evidence="12">The sequence shown here is derived from an EMBL/GenBank/DDBJ whole genome shotgun (WGS) entry which is preliminary data.</text>
</comment>
<reference evidence="13" key="1">
    <citation type="journal article" date="2024" name="IScience">
        <title>Strigolactones Initiate the Formation of Haustorium-like Structures in Castilleja.</title>
        <authorList>
            <person name="Buerger M."/>
            <person name="Peterson D."/>
            <person name="Chory J."/>
        </authorList>
    </citation>
    <scope>NUCLEOTIDE SEQUENCE [LARGE SCALE GENOMIC DNA]</scope>
</reference>
<dbReference type="PANTHER" id="PTHR31992:SF141">
    <property type="entry name" value="DOF ZINC FINGER PROTEIN DOF1.4"/>
    <property type="match status" value="1"/>
</dbReference>
<evidence type="ECO:0000256" key="10">
    <source>
        <dbReference type="SAM" id="MobiDB-lite"/>
    </source>
</evidence>
<gene>
    <name evidence="12" type="ORF">CASFOL_006978</name>
</gene>
<dbReference type="AlphaFoldDB" id="A0ABD3EBS7"/>
<dbReference type="EMBL" id="JAVIJP010000007">
    <property type="protein sequence ID" value="KAL3650575.1"/>
    <property type="molecule type" value="Genomic_DNA"/>
</dbReference>
<dbReference type="GO" id="GO:0008270">
    <property type="term" value="F:zinc ion binding"/>
    <property type="evidence" value="ECO:0007669"/>
    <property type="project" value="UniProtKB-KW"/>
</dbReference>
<proteinExistence type="predicted"/>
<comment type="subcellular location">
    <subcellularLocation>
        <location evidence="8 9">Nucleus</location>
    </subcellularLocation>
</comment>
<dbReference type="GO" id="GO:0003700">
    <property type="term" value="F:DNA-binding transcription factor activity"/>
    <property type="evidence" value="ECO:0007669"/>
    <property type="project" value="UniProtKB-UniRule"/>
</dbReference>
<evidence type="ECO:0000256" key="5">
    <source>
        <dbReference type="ARBA" id="ARBA00023125"/>
    </source>
</evidence>
<feature type="compositionally biased region" description="Low complexity" evidence="10">
    <location>
        <begin position="92"/>
        <end position="107"/>
    </location>
</feature>
<evidence type="ECO:0000256" key="6">
    <source>
        <dbReference type="ARBA" id="ARBA00023163"/>
    </source>
</evidence>
<evidence type="ECO:0000313" key="12">
    <source>
        <dbReference type="EMBL" id="KAL3650575.1"/>
    </source>
</evidence>
<evidence type="ECO:0000256" key="8">
    <source>
        <dbReference type="PROSITE-ProRule" id="PRU00071"/>
    </source>
</evidence>
<comment type="function">
    <text evidence="9">Transcription factor that binds specifically to a 5'-AA[AG]G-3' consensus core sequence.</text>
</comment>
<evidence type="ECO:0000256" key="3">
    <source>
        <dbReference type="ARBA" id="ARBA00022833"/>
    </source>
</evidence>
<protein>
    <recommendedName>
        <fullName evidence="9">Dof zinc finger protein</fullName>
    </recommendedName>
</protein>
<dbReference type="Pfam" id="PF02701">
    <property type="entry name" value="Zn_ribbon_Dof"/>
    <property type="match status" value="1"/>
</dbReference>
<keyword evidence="7 8" id="KW-0539">Nucleus</keyword>
<dbReference type="GO" id="GO:0003677">
    <property type="term" value="F:DNA binding"/>
    <property type="evidence" value="ECO:0007669"/>
    <property type="project" value="UniProtKB-UniRule"/>
</dbReference>
<evidence type="ECO:0000256" key="2">
    <source>
        <dbReference type="ARBA" id="ARBA00022771"/>
    </source>
</evidence>
<evidence type="ECO:0000259" key="11">
    <source>
        <dbReference type="PROSITE" id="PS50884"/>
    </source>
</evidence>
<keyword evidence="6 9" id="KW-0804">Transcription</keyword>
<name>A0ABD3EBS7_9LAMI</name>
<keyword evidence="2 8" id="KW-0863">Zinc-finger</keyword>
<feature type="region of interest" description="Disordered" evidence="10">
    <location>
        <begin position="80"/>
        <end position="111"/>
    </location>
</feature>
<sequence length="239" mass="26786">MDTSQWPQGIESVVRAVETTTPTTKNNNNNKPNKELNCPRCNSNNTKFCYYNNYSLSQPRYLCKTCKRYWTVGGTLRSVPVGGASRKHKRPSSSSSKKMIIPPKVSPQNPNGQTLNLDFNPSTYNGVSQFGALPFGVISKNLVSHQNPSFCSTSGFSNYNLPLMNSLVSIPVIPNSGFDDRNNMHDYVFNGYVNGLQGVDRENYNAASSSRITFPFEELKQFDEQGKKRQQGDWNNGSW</sequence>
<keyword evidence="4 9" id="KW-0805">Transcription regulation</keyword>
<dbReference type="InterPro" id="IPR003851">
    <property type="entry name" value="Znf_Dof"/>
</dbReference>
<evidence type="ECO:0000313" key="13">
    <source>
        <dbReference type="Proteomes" id="UP001632038"/>
    </source>
</evidence>
<evidence type="ECO:0000256" key="4">
    <source>
        <dbReference type="ARBA" id="ARBA00023015"/>
    </source>
</evidence>
<evidence type="ECO:0000256" key="9">
    <source>
        <dbReference type="RuleBase" id="RU369094"/>
    </source>
</evidence>
<keyword evidence="3 9" id="KW-0862">Zinc</keyword>
<dbReference type="PROSITE" id="PS50884">
    <property type="entry name" value="ZF_DOF_2"/>
    <property type="match status" value="1"/>
</dbReference>
<organism evidence="12 13">
    <name type="scientific">Castilleja foliolosa</name>
    <dbReference type="NCBI Taxonomy" id="1961234"/>
    <lineage>
        <taxon>Eukaryota</taxon>
        <taxon>Viridiplantae</taxon>
        <taxon>Streptophyta</taxon>
        <taxon>Embryophyta</taxon>
        <taxon>Tracheophyta</taxon>
        <taxon>Spermatophyta</taxon>
        <taxon>Magnoliopsida</taxon>
        <taxon>eudicotyledons</taxon>
        <taxon>Gunneridae</taxon>
        <taxon>Pentapetalae</taxon>
        <taxon>asterids</taxon>
        <taxon>lamiids</taxon>
        <taxon>Lamiales</taxon>
        <taxon>Orobanchaceae</taxon>
        <taxon>Pedicularideae</taxon>
        <taxon>Castillejinae</taxon>
        <taxon>Castilleja</taxon>
    </lineage>
</organism>
<evidence type="ECO:0000256" key="1">
    <source>
        <dbReference type="ARBA" id="ARBA00022723"/>
    </source>
</evidence>
<dbReference type="InterPro" id="IPR045174">
    <property type="entry name" value="Dof"/>
</dbReference>
<evidence type="ECO:0000256" key="7">
    <source>
        <dbReference type="ARBA" id="ARBA00023242"/>
    </source>
</evidence>
<dbReference type="PROSITE" id="PS01361">
    <property type="entry name" value="ZF_DOF_1"/>
    <property type="match status" value="1"/>
</dbReference>
<dbReference type="PANTHER" id="PTHR31992">
    <property type="entry name" value="DOF ZINC FINGER PROTEIN DOF1.4-RELATED"/>
    <property type="match status" value="1"/>
</dbReference>
<dbReference type="Proteomes" id="UP001632038">
    <property type="component" value="Unassembled WGS sequence"/>
</dbReference>